<feature type="non-terminal residue" evidence="2">
    <location>
        <position position="1"/>
    </location>
</feature>
<sequence length="31" mass="3298">SEFPVTRSMVPQSPAPWPGSMMNFKGASDSA</sequence>
<reference evidence="2" key="1">
    <citation type="submission" date="2020-02" db="EMBL/GenBank/DDBJ databases">
        <authorList>
            <person name="Meier V. D."/>
        </authorList>
    </citation>
    <scope>NUCLEOTIDE SEQUENCE</scope>
    <source>
        <strain evidence="2">AVDCRST_MAG86</strain>
    </source>
</reference>
<protein>
    <submittedName>
        <fullName evidence="2">Uncharacterized protein</fullName>
    </submittedName>
</protein>
<feature type="region of interest" description="Disordered" evidence="1">
    <location>
        <begin position="1"/>
        <end position="31"/>
    </location>
</feature>
<evidence type="ECO:0000313" key="2">
    <source>
        <dbReference type="EMBL" id="CAA9568333.1"/>
    </source>
</evidence>
<dbReference type="AlphaFoldDB" id="A0A6J4V8G3"/>
<name>A0A6J4V8G3_9DEIN</name>
<organism evidence="2">
    <name type="scientific">uncultured Truepera sp</name>
    <dbReference type="NCBI Taxonomy" id="543023"/>
    <lineage>
        <taxon>Bacteria</taxon>
        <taxon>Thermotogati</taxon>
        <taxon>Deinococcota</taxon>
        <taxon>Deinococci</taxon>
        <taxon>Trueperales</taxon>
        <taxon>Trueperaceae</taxon>
        <taxon>Truepera</taxon>
        <taxon>environmental samples</taxon>
    </lineage>
</organism>
<accession>A0A6J4V8G3</accession>
<gene>
    <name evidence="2" type="ORF">AVDCRST_MAG86-1291</name>
</gene>
<dbReference type="EMBL" id="CADCWP010000096">
    <property type="protein sequence ID" value="CAA9568333.1"/>
    <property type="molecule type" value="Genomic_DNA"/>
</dbReference>
<proteinExistence type="predicted"/>
<feature type="non-terminal residue" evidence="2">
    <location>
        <position position="31"/>
    </location>
</feature>
<evidence type="ECO:0000256" key="1">
    <source>
        <dbReference type="SAM" id="MobiDB-lite"/>
    </source>
</evidence>